<comment type="function">
    <text evidence="8">Converts seryl-tRNA(Sec) to selenocysteinyl-tRNA(Sec) required for selenoprotein biosynthesis.</text>
</comment>
<keyword evidence="2 8" id="KW-0963">Cytoplasm</keyword>
<dbReference type="PANTHER" id="PTHR32328">
    <property type="entry name" value="L-SERYL-TRNA(SEC) SELENIUM TRANSFERASE"/>
    <property type="match status" value="1"/>
</dbReference>
<keyword evidence="4 8" id="KW-0663">Pyridoxal phosphate</keyword>
<protein>
    <recommendedName>
        <fullName evidence="8">L-seryl-tRNA(Sec) selenium transferase</fullName>
        <ecNumber evidence="8">2.9.1.1</ecNumber>
    </recommendedName>
    <alternativeName>
        <fullName evidence="8">Selenocysteine synthase</fullName>
        <shortName evidence="8">Sec synthase</shortName>
    </alternativeName>
    <alternativeName>
        <fullName evidence="8">Selenocysteinyl-tRNA(Sec) synthase</fullName>
    </alternativeName>
</protein>
<evidence type="ECO:0000256" key="3">
    <source>
        <dbReference type="ARBA" id="ARBA00022679"/>
    </source>
</evidence>
<dbReference type="InterPro" id="IPR018319">
    <property type="entry name" value="SelA-like"/>
</dbReference>
<name>A0A1Y0HP30_9BACT</name>
<evidence type="ECO:0000256" key="9">
    <source>
        <dbReference type="PIRSR" id="PIRSR618319-50"/>
    </source>
</evidence>
<dbReference type="InterPro" id="IPR004534">
    <property type="entry name" value="SelA_trans"/>
</dbReference>
<dbReference type="GO" id="GO:0001514">
    <property type="term" value="P:selenocysteine incorporation"/>
    <property type="evidence" value="ECO:0007669"/>
    <property type="project" value="UniProtKB-UniRule"/>
</dbReference>
<evidence type="ECO:0000256" key="1">
    <source>
        <dbReference type="ARBA" id="ARBA00001933"/>
    </source>
</evidence>
<evidence type="ECO:0000256" key="2">
    <source>
        <dbReference type="ARBA" id="ARBA00022490"/>
    </source>
</evidence>
<dbReference type="Proteomes" id="UP000196005">
    <property type="component" value="Chromosome"/>
</dbReference>
<dbReference type="GO" id="GO:0005737">
    <property type="term" value="C:cytoplasm"/>
    <property type="evidence" value="ECO:0007669"/>
    <property type="project" value="UniProtKB-SubCell"/>
</dbReference>
<keyword evidence="11" id="KW-1185">Reference proteome</keyword>
<dbReference type="OrthoDB" id="9787096at2"/>
<gene>
    <name evidence="8" type="primary">selA</name>
    <name evidence="10" type="ORF">Sdiek1_2693</name>
</gene>
<comment type="pathway">
    <text evidence="8">Aminoacyl-tRNA biosynthesis; selenocysteinyl-tRNA(Sec) biosynthesis; selenocysteinyl-tRNA(Sec) from L-seryl-tRNA(Sec) (bacterial route): step 1/1.</text>
</comment>
<dbReference type="Gene3D" id="3.40.640.10">
    <property type="entry name" value="Type I PLP-dependent aspartate aminotransferase-like (Major domain)"/>
    <property type="match status" value="1"/>
</dbReference>
<comment type="subcellular location">
    <subcellularLocation>
        <location evidence="8">Cytoplasm</location>
    </subcellularLocation>
</comment>
<dbReference type="Gene3D" id="3.90.1150.180">
    <property type="match status" value="1"/>
</dbReference>
<dbReference type="UniPathway" id="UPA00906">
    <property type="reaction ID" value="UER00896"/>
</dbReference>
<keyword evidence="6 8" id="KW-0711">Selenium</keyword>
<dbReference type="HAMAP" id="MF_00423">
    <property type="entry name" value="SelA"/>
    <property type="match status" value="1"/>
</dbReference>
<comment type="cofactor">
    <cofactor evidence="1 8 9">
        <name>pyridoxal 5'-phosphate</name>
        <dbReference type="ChEBI" id="CHEBI:597326"/>
    </cofactor>
</comment>
<dbReference type="GO" id="GO:0004125">
    <property type="term" value="F:L-seryl-tRNA(Sec) selenium transferase activity"/>
    <property type="evidence" value="ECO:0007669"/>
    <property type="project" value="UniProtKB-UniRule"/>
</dbReference>
<organism evidence="10 11">
    <name type="scientific">Sulfurospirillum diekertiae</name>
    <dbReference type="NCBI Taxonomy" id="1854492"/>
    <lineage>
        <taxon>Bacteria</taxon>
        <taxon>Pseudomonadati</taxon>
        <taxon>Campylobacterota</taxon>
        <taxon>Epsilonproteobacteria</taxon>
        <taxon>Campylobacterales</taxon>
        <taxon>Sulfurospirillaceae</taxon>
        <taxon>Sulfurospirillum</taxon>
    </lineage>
</organism>
<evidence type="ECO:0000256" key="8">
    <source>
        <dbReference type="HAMAP-Rule" id="MF_00423"/>
    </source>
</evidence>
<evidence type="ECO:0000313" key="11">
    <source>
        <dbReference type="Proteomes" id="UP000196005"/>
    </source>
</evidence>
<dbReference type="PANTHER" id="PTHR32328:SF0">
    <property type="entry name" value="L-SERYL-TRNA(SEC) SELENIUM TRANSFERASE"/>
    <property type="match status" value="1"/>
</dbReference>
<dbReference type="InterPro" id="IPR015424">
    <property type="entry name" value="PyrdxlP-dep_Trfase"/>
</dbReference>
<dbReference type="EMBL" id="CP021416">
    <property type="protein sequence ID" value="ARU49841.1"/>
    <property type="molecule type" value="Genomic_DNA"/>
</dbReference>
<proteinExistence type="inferred from homology"/>
<comment type="similarity">
    <text evidence="7 8">Belongs to the SelA family.</text>
</comment>
<feature type="modified residue" description="N6-(pyridoxal phosphate)lysine" evidence="8 9">
    <location>
        <position position="286"/>
    </location>
</feature>
<dbReference type="RefSeq" id="WP_087439523.1">
    <property type="nucleotide sequence ID" value="NZ_CP021416.1"/>
</dbReference>
<evidence type="ECO:0000256" key="6">
    <source>
        <dbReference type="ARBA" id="ARBA00023266"/>
    </source>
</evidence>
<dbReference type="AlphaFoldDB" id="A0A1Y0HP30"/>
<dbReference type="SUPFAM" id="SSF53383">
    <property type="entry name" value="PLP-dependent transferases"/>
    <property type="match status" value="1"/>
</dbReference>
<evidence type="ECO:0000256" key="4">
    <source>
        <dbReference type="ARBA" id="ARBA00022898"/>
    </source>
</evidence>
<evidence type="ECO:0000256" key="5">
    <source>
        <dbReference type="ARBA" id="ARBA00022917"/>
    </source>
</evidence>
<keyword evidence="3 8" id="KW-0808">Transferase</keyword>
<dbReference type="NCBIfam" id="TIGR00474">
    <property type="entry name" value="selA"/>
    <property type="match status" value="1"/>
</dbReference>
<evidence type="ECO:0000256" key="7">
    <source>
        <dbReference type="ARBA" id="ARBA00044507"/>
    </source>
</evidence>
<dbReference type="EC" id="2.9.1.1" evidence="8"/>
<dbReference type="KEGG" id="suls:Sdiek1_2693"/>
<keyword evidence="5 8" id="KW-0648">Protein biosynthesis</keyword>
<evidence type="ECO:0000313" key="10">
    <source>
        <dbReference type="EMBL" id="ARU49841.1"/>
    </source>
</evidence>
<dbReference type="Pfam" id="PF03841">
    <property type="entry name" value="SelA"/>
    <property type="match status" value="1"/>
</dbReference>
<reference evidence="11" key="1">
    <citation type="submission" date="2017-05" db="EMBL/GenBank/DDBJ databases">
        <title>Dechlorination kinetics govern the competition between two new strains of the genus Sulfurospirillum.</title>
        <authorList>
            <person name="Buttet G.F."/>
            <person name="Murray A.M."/>
            <person name="Goris T."/>
            <person name="Burion M."/>
            <person name="Lin B."/>
            <person name="Rolle M."/>
            <person name="Maillard J."/>
        </authorList>
    </citation>
    <scope>NUCLEOTIDE SEQUENCE [LARGE SCALE GENOMIC DNA]</scope>
    <source>
        <strain evidence="11">SL2-1</strain>
    </source>
</reference>
<sequence>MNALRTLPKVDKCLTHSLFEGCNATLMMKIARTKIEEIRQQLIHKEIESFNEEALMQEIKKAYDALFEPSLKPLINATGVILHTNMGRSLISKTLLDRASDVICNYSNLEYNVELGSRGERYEHVSRHLKELLNVEDVLVVNNNASAVFLILNTFAKNREVVVSRGELVEIGGSFRIPEVMKQSGAILNEVGATNKTKVTDYANAINENTAMLMKVHQSNFSIEGFSEAVEYESLKQLASNHNLLDYYDLGSGYVPKLPYNLGHREHSLSEILTCNPSLISFSGDKLFGSVQAGIIAGRADLIAKLKKNQLLRMLRVDKITLSLLEESIKAYLREEYEQIPTLWLLFRTTEDLEQRALHVKEIIGENACEVVDSETYMGGGTLPNRRFPTIALHVKGKATALERQFREKHVIGRIENDQFLLDFRTILPSIEEKLIEIIKSIVGKQ</sequence>
<comment type="catalytic activity">
    <reaction evidence="8">
        <text>L-seryl-tRNA(Sec) + selenophosphate + H(+) = L-selenocysteinyl-tRNA(Sec) + phosphate</text>
        <dbReference type="Rhea" id="RHEA:22728"/>
        <dbReference type="Rhea" id="RHEA-COMP:9742"/>
        <dbReference type="Rhea" id="RHEA-COMP:9743"/>
        <dbReference type="ChEBI" id="CHEBI:15378"/>
        <dbReference type="ChEBI" id="CHEBI:16144"/>
        <dbReference type="ChEBI" id="CHEBI:43474"/>
        <dbReference type="ChEBI" id="CHEBI:78533"/>
        <dbReference type="ChEBI" id="CHEBI:78573"/>
        <dbReference type="EC" id="2.9.1.1"/>
    </reaction>
</comment>
<accession>A0A1Y0HP30</accession>
<dbReference type="InterPro" id="IPR015421">
    <property type="entry name" value="PyrdxlP-dep_Trfase_major"/>
</dbReference>
<dbReference type="GO" id="GO:0001717">
    <property type="term" value="P:conversion of seryl-tRNAsec to selenocys-tRNAsec"/>
    <property type="evidence" value="ECO:0007669"/>
    <property type="project" value="UniProtKB-UniRule"/>
</dbReference>